<dbReference type="Proteomes" id="UP000059074">
    <property type="component" value="Unassembled WGS sequence"/>
</dbReference>
<dbReference type="PATRIC" id="fig|121290.4.peg.84"/>
<evidence type="ECO:0000259" key="1">
    <source>
        <dbReference type="Pfam" id="PF01370"/>
    </source>
</evidence>
<keyword evidence="3" id="KW-1185">Reference proteome</keyword>
<accession>A0A109BB76</accession>
<dbReference type="EC" id="5.1.3.2" evidence="2"/>
<dbReference type="EMBL" id="LMTR01000078">
    <property type="protein sequence ID" value="KWT65556.1"/>
    <property type="molecule type" value="Genomic_DNA"/>
</dbReference>
<protein>
    <submittedName>
        <fullName evidence="2">UDP-glucose 4-epimerase</fullName>
        <ecNumber evidence="2">5.1.3.2</ecNumber>
    </submittedName>
</protein>
<gene>
    <name evidence="2" type="ORF">APY04_2794</name>
</gene>
<dbReference type="PANTHER" id="PTHR43245">
    <property type="entry name" value="BIFUNCTIONAL POLYMYXIN RESISTANCE PROTEIN ARNA"/>
    <property type="match status" value="1"/>
</dbReference>
<proteinExistence type="predicted"/>
<comment type="caution">
    <text evidence="2">The sequence shown here is derived from an EMBL/GenBank/DDBJ whole genome shotgun (WGS) entry which is preliminary data.</text>
</comment>
<dbReference type="Pfam" id="PF01370">
    <property type="entry name" value="Epimerase"/>
    <property type="match status" value="1"/>
</dbReference>
<dbReference type="STRING" id="121290.APY04_2794"/>
<evidence type="ECO:0000313" key="2">
    <source>
        <dbReference type="EMBL" id="KWT65556.1"/>
    </source>
</evidence>
<dbReference type="InterPro" id="IPR036291">
    <property type="entry name" value="NAD(P)-bd_dom_sf"/>
</dbReference>
<dbReference type="OrthoDB" id="9814124at2"/>
<dbReference type="GO" id="GO:0003978">
    <property type="term" value="F:UDP-glucose 4-epimerase activity"/>
    <property type="evidence" value="ECO:0007669"/>
    <property type="project" value="UniProtKB-EC"/>
</dbReference>
<dbReference type="Gene3D" id="3.40.50.720">
    <property type="entry name" value="NAD(P)-binding Rossmann-like Domain"/>
    <property type="match status" value="1"/>
</dbReference>
<name>A0A109BB76_HYPSL</name>
<feature type="domain" description="NAD-dependent epimerase/dehydratase" evidence="1">
    <location>
        <begin position="3"/>
        <end position="219"/>
    </location>
</feature>
<reference evidence="2 3" key="1">
    <citation type="submission" date="2015-10" db="EMBL/GenBank/DDBJ databases">
        <title>Transcriptomic analysis of a linuron degrading triple-species bacterial consortium.</title>
        <authorList>
            <person name="Albers P."/>
        </authorList>
    </citation>
    <scope>NUCLEOTIDE SEQUENCE [LARGE SCALE GENOMIC DNA]</scope>
    <source>
        <strain evidence="2 3">WDL6</strain>
    </source>
</reference>
<sequence>MKILITGGSGFIGTVLVRQLLAEGHDVIIYDKVRSPAYPELTIVNDVRNAAGLVDACRGVDAVIHLAAEHADDVQPVSLYYDVNVGGAENLARACDDAQVPHIIFTSTVAVYGLNAGIARETNAVAPFNDYGHSKWQAEQIFAEWQSADTARRLTTIRPSVVFGEGNRGNVYNLIRAIDGGRFMMVGRGTSRKSMAYVENVASFIASRLATGSGNEIFNYADTPDLTTAQLVEVVQRELGLPPSTMRIPLPLGLGAGYLLDTVAAITGRRFPISAIRIRKFNSDTQISADRAVQTGFQPRFSIADGLQRMVQHDFT</sequence>
<dbReference type="RefSeq" id="WP_068463487.1">
    <property type="nucleotide sequence ID" value="NZ_LMTR01000078.1"/>
</dbReference>
<organism evidence="2 3">
    <name type="scientific">Hyphomicrobium sulfonivorans</name>
    <dbReference type="NCBI Taxonomy" id="121290"/>
    <lineage>
        <taxon>Bacteria</taxon>
        <taxon>Pseudomonadati</taxon>
        <taxon>Pseudomonadota</taxon>
        <taxon>Alphaproteobacteria</taxon>
        <taxon>Hyphomicrobiales</taxon>
        <taxon>Hyphomicrobiaceae</taxon>
        <taxon>Hyphomicrobium</taxon>
    </lineage>
</organism>
<evidence type="ECO:0000313" key="3">
    <source>
        <dbReference type="Proteomes" id="UP000059074"/>
    </source>
</evidence>
<dbReference type="InterPro" id="IPR001509">
    <property type="entry name" value="Epimerase_deHydtase"/>
</dbReference>
<keyword evidence="2" id="KW-0413">Isomerase</keyword>
<dbReference type="AlphaFoldDB" id="A0A109BB76"/>
<dbReference type="SUPFAM" id="SSF51735">
    <property type="entry name" value="NAD(P)-binding Rossmann-fold domains"/>
    <property type="match status" value="1"/>
</dbReference>
<dbReference type="InterPro" id="IPR050177">
    <property type="entry name" value="Lipid_A_modif_metabolic_enz"/>
</dbReference>